<dbReference type="InterPro" id="IPR014722">
    <property type="entry name" value="Rib_uL2_dom2"/>
</dbReference>
<dbReference type="InterPro" id="IPR056767">
    <property type="entry name" value="C2H2-Znf_KIN17"/>
</dbReference>
<reference evidence="11" key="1">
    <citation type="submission" date="2023-12" db="EMBL/GenBank/DDBJ databases">
        <title>Genome assembly of Anisodus tanguticus.</title>
        <authorList>
            <person name="Wang Y.-J."/>
        </authorList>
    </citation>
    <scope>NUCLEOTIDE SEQUENCE</scope>
    <source>
        <strain evidence="11">KB-2021</strain>
        <tissue evidence="11">Leaf</tissue>
    </source>
</reference>
<feature type="compositionally biased region" description="Basic and acidic residues" evidence="9">
    <location>
        <begin position="242"/>
        <end position="254"/>
    </location>
</feature>
<keyword evidence="4" id="KW-0863">Zinc-finger</keyword>
<feature type="domain" description="DNA/RNA-binding protein Kin17 WH-like" evidence="10">
    <location>
        <begin position="52"/>
        <end position="178"/>
    </location>
</feature>
<dbReference type="SUPFAM" id="SSF57667">
    <property type="entry name" value="beta-beta-alpha zinc fingers"/>
    <property type="match status" value="1"/>
</dbReference>
<dbReference type="GO" id="GO:0005634">
    <property type="term" value="C:nucleus"/>
    <property type="evidence" value="ECO:0007669"/>
    <property type="project" value="UniProtKB-SubCell"/>
</dbReference>
<proteinExistence type="inferred from homology"/>
<dbReference type="InterPro" id="IPR041330">
    <property type="entry name" value="KN17_SH3"/>
</dbReference>
<keyword evidence="12" id="KW-1185">Reference proteome</keyword>
<keyword evidence="3" id="KW-0479">Metal-binding</keyword>
<dbReference type="Pfam" id="PF25092">
    <property type="entry name" value="SH3_KIN17_C"/>
    <property type="match status" value="1"/>
</dbReference>
<dbReference type="InterPro" id="IPR038254">
    <property type="entry name" value="KIN17_WH-like_sf"/>
</dbReference>
<dbReference type="PANTHER" id="PTHR12805">
    <property type="entry name" value="KIN17 KIN, ANTIGENIC DETERMINANT OF RECA PROTEIN HOMOLOG"/>
    <property type="match status" value="1"/>
</dbReference>
<accession>A0AAE1SMU3</accession>
<feature type="compositionally biased region" description="Basic and acidic residues" evidence="9">
    <location>
        <begin position="164"/>
        <end position="181"/>
    </location>
</feature>
<dbReference type="Pfam" id="PF25095">
    <property type="entry name" value="C2H2-zf_KIN17"/>
    <property type="match status" value="1"/>
</dbReference>
<dbReference type="Proteomes" id="UP001291623">
    <property type="component" value="Unassembled WGS sequence"/>
</dbReference>
<name>A0AAE1SMU3_9SOLA</name>
<keyword evidence="5" id="KW-0862">Zinc</keyword>
<organism evidence="11 12">
    <name type="scientific">Anisodus tanguticus</name>
    <dbReference type="NCBI Taxonomy" id="243964"/>
    <lineage>
        <taxon>Eukaryota</taxon>
        <taxon>Viridiplantae</taxon>
        <taxon>Streptophyta</taxon>
        <taxon>Embryophyta</taxon>
        <taxon>Tracheophyta</taxon>
        <taxon>Spermatophyta</taxon>
        <taxon>Magnoliopsida</taxon>
        <taxon>eudicotyledons</taxon>
        <taxon>Gunneridae</taxon>
        <taxon>Pentapetalae</taxon>
        <taxon>asterids</taxon>
        <taxon>lamiids</taxon>
        <taxon>Solanales</taxon>
        <taxon>Solanaceae</taxon>
        <taxon>Solanoideae</taxon>
        <taxon>Hyoscyameae</taxon>
        <taxon>Anisodus</taxon>
    </lineage>
</organism>
<dbReference type="GO" id="GO:0006974">
    <property type="term" value="P:DNA damage response"/>
    <property type="evidence" value="ECO:0007669"/>
    <property type="project" value="TreeGrafter"/>
</dbReference>
<dbReference type="FunFam" id="2.30.30.30:FF:000021">
    <property type="entry name" value="DNA/RNA-binding protein KIN17, putative"/>
    <property type="match status" value="1"/>
</dbReference>
<dbReference type="FunFam" id="2.30.30.140:FF:000056">
    <property type="entry name" value="DNA/RNA-binding protein kin17-like"/>
    <property type="match status" value="1"/>
</dbReference>
<dbReference type="Gene3D" id="1.10.10.2030">
    <property type="entry name" value="DNA/RNA-binding protein Kin17, conserved domain"/>
    <property type="match status" value="1"/>
</dbReference>
<feature type="compositionally biased region" description="Basic and acidic residues" evidence="9">
    <location>
        <begin position="264"/>
        <end position="273"/>
    </location>
</feature>
<dbReference type="Pfam" id="PF10357">
    <property type="entry name" value="WH_KIN17"/>
    <property type="match status" value="1"/>
</dbReference>
<dbReference type="SMART" id="SM01253">
    <property type="entry name" value="Kin17_mid"/>
    <property type="match status" value="1"/>
</dbReference>
<feature type="region of interest" description="Disordered" evidence="9">
    <location>
        <begin position="164"/>
        <end position="204"/>
    </location>
</feature>
<comment type="subcellular location">
    <subcellularLocation>
        <location evidence="1">Nucleus</location>
    </subcellularLocation>
</comment>
<dbReference type="GO" id="GO:0006260">
    <property type="term" value="P:DNA replication"/>
    <property type="evidence" value="ECO:0007669"/>
    <property type="project" value="TreeGrafter"/>
</dbReference>
<comment type="caution">
    <text evidence="11">The sequence shown here is derived from an EMBL/GenBank/DDBJ whole genome shotgun (WGS) entry which is preliminary data.</text>
</comment>
<evidence type="ECO:0000256" key="8">
    <source>
        <dbReference type="ARBA" id="ARBA00073416"/>
    </source>
</evidence>
<dbReference type="GO" id="GO:0008270">
    <property type="term" value="F:zinc ion binding"/>
    <property type="evidence" value="ECO:0007669"/>
    <property type="project" value="UniProtKB-KW"/>
</dbReference>
<dbReference type="AlphaFoldDB" id="A0AAE1SMU3"/>
<keyword evidence="6" id="KW-0175">Coiled coil</keyword>
<dbReference type="InterPro" id="IPR019447">
    <property type="entry name" value="DNA/RNA-bd_Kin17_WH-like_dom"/>
</dbReference>
<dbReference type="Gene3D" id="2.30.30.140">
    <property type="match status" value="1"/>
</dbReference>
<dbReference type="Gene3D" id="2.30.30.30">
    <property type="match status" value="1"/>
</dbReference>
<evidence type="ECO:0000256" key="4">
    <source>
        <dbReference type="ARBA" id="ARBA00022771"/>
    </source>
</evidence>
<sequence>MGKNDFLTPKAIANRIKAKGLQKLRWYCQMCQKQCRDENGFKCHCMSESHQRQMEIFGQNPNRIVGGYSEEFESQFLEHMKRSHRFSRIAATVVYNEYIADRHHVHMNSTEWATLTEFVKYLGKTGKCKVEETPKGWFITYIDRDSETLFKEKMKNKRIRADLADEEKQEREIKKQRERAEQLMGSGNIDGTEQQLELQPKTLEKSDTDQKIKLTLGSTSKSVVKERAESSKFVFDEIDNEKREKGNKDSEKAGKNVKGGGKSVLDELMREEEQAKERSNRKDYWLCEGVIVKVMSKALADKGYYKQKGVIRKVIDKYVGEIEMLENKHVLRVDQEELETVIPQIGGLVRIVNGAYRGSKARLLAIDTNNFCAKVQIERGIYDGKILKAIDYEDISKLAQ</sequence>
<evidence type="ECO:0000256" key="3">
    <source>
        <dbReference type="ARBA" id="ARBA00022723"/>
    </source>
</evidence>
<gene>
    <name evidence="11" type="ORF">RND71_008116</name>
</gene>
<evidence type="ECO:0000259" key="10">
    <source>
        <dbReference type="SMART" id="SM01253"/>
    </source>
</evidence>
<dbReference type="EMBL" id="JAVYJV010000004">
    <property type="protein sequence ID" value="KAK4372732.1"/>
    <property type="molecule type" value="Genomic_DNA"/>
</dbReference>
<evidence type="ECO:0000313" key="11">
    <source>
        <dbReference type="EMBL" id="KAK4372732.1"/>
    </source>
</evidence>
<dbReference type="InterPro" id="IPR036236">
    <property type="entry name" value="Znf_C2H2_sf"/>
</dbReference>
<dbReference type="FunFam" id="1.10.10.2030:FF:000001">
    <property type="entry name" value="DNA/RNA-binding protein KIN17, putative"/>
    <property type="match status" value="1"/>
</dbReference>
<feature type="region of interest" description="Disordered" evidence="9">
    <location>
        <begin position="242"/>
        <end position="273"/>
    </location>
</feature>
<dbReference type="Pfam" id="PF18131">
    <property type="entry name" value="KN17_SH3"/>
    <property type="match status" value="1"/>
</dbReference>
<dbReference type="GO" id="GO:0003690">
    <property type="term" value="F:double-stranded DNA binding"/>
    <property type="evidence" value="ECO:0007669"/>
    <property type="project" value="TreeGrafter"/>
</dbReference>
<dbReference type="InterPro" id="IPR041995">
    <property type="entry name" value="KOW_KIN17"/>
</dbReference>
<comment type="similarity">
    <text evidence="2">Belongs to the KIN17 family.</text>
</comment>
<evidence type="ECO:0000256" key="2">
    <source>
        <dbReference type="ARBA" id="ARBA00008517"/>
    </source>
</evidence>
<evidence type="ECO:0000256" key="9">
    <source>
        <dbReference type="SAM" id="MobiDB-lite"/>
    </source>
</evidence>
<evidence type="ECO:0000256" key="5">
    <source>
        <dbReference type="ARBA" id="ARBA00022833"/>
    </source>
</evidence>
<dbReference type="PANTHER" id="PTHR12805:SF0">
    <property type="entry name" value="DNA_RNA-BINDING PROTEIN KIN17"/>
    <property type="match status" value="1"/>
</dbReference>
<evidence type="ECO:0000313" key="12">
    <source>
        <dbReference type="Proteomes" id="UP001291623"/>
    </source>
</evidence>
<evidence type="ECO:0000256" key="6">
    <source>
        <dbReference type="ARBA" id="ARBA00023054"/>
    </source>
</evidence>
<dbReference type="InterPro" id="IPR037321">
    <property type="entry name" value="KIN17-like"/>
</dbReference>
<evidence type="ECO:0000256" key="1">
    <source>
        <dbReference type="ARBA" id="ARBA00004123"/>
    </source>
</evidence>
<keyword evidence="7" id="KW-0539">Nucleus</keyword>
<dbReference type="CDD" id="cd13155">
    <property type="entry name" value="KOW_KIN17"/>
    <property type="match status" value="1"/>
</dbReference>
<evidence type="ECO:0000256" key="7">
    <source>
        <dbReference type="ARBA" id="ARBA00023242"/>
    </source>
</evidence>
<protein>
    <recommendedName>
        <fullName evidence="8">KIN17-like protein</fullName>
    </recommendedName>
</protein>